<dbReference type="Pfam" id="PF04616">
    <property type="entry name" value="Glyco_hydro_43"/>
    <property type="match status" value="1"/>
</dbReference>
<sequence length="449" mass="48211">MNLLLVLLGALASPTLAALELVPGATWTASNGEHLQAHGAGFIEENGVYYMIGEDKTDGTYFQNINCYSSSDLVQWKYVGALLSRTASGDLGPSRVVERPKIIYNDSTKKYVLYAHIDSSSYGEAKVGVATGDSVCGKYNYLGSFQPMGNTSRDMTLFKDDDGSGYLISEDRPKGLHIYKLTADYHNISSETYLFPDPGNIEAPALMKRDGLYYLFGSHLSGWSDNDNVYSTSKSLGSGWTDWQTFAPVGSNTFSSQTNYVLSIDENRVMYMGDRWVSTDLMTSTYVWLPLEISGATVAMKWYDHWAPNLGSSSGFQTSISNTTVQGESGSYASGAKSISCTGCSGGSAAGYIGGPSDGSVTLSGIQASDSTATTITFEYRNGDSGTRYANVTFNDSPAQKVAFLASGGNVKRSVINTQLKAGKGNTIVIEGYNTGYGPDIDEVEIPSE</sequence>
<dbReference type="GeneID" id="81369036"/>
<evidence type="ECO:0000256" key="2">
    <source>
        <dbReference type="ARBA" id="ARBA00022729"/>
    </source>
</evidence>
<dbReference type="CDD" id="cd04081">
    <property type="entry name" value="CBM35_galactosidase-like"/>
    <property type="match status" value="1"/>
</dbReference>
<evidence type="ECO:0000256" key="1">
    <source>
        <dbReference type="ARBA" id="ARBA00009865"/>
    </source>
</evidence>
<keyword evidence="3 5" id="KW-0378">Hydrolase</keyword>
<keyword evidence="2 6" id="KW-0732">Signal</keyword>
<feature type="signal peptide" evidence="6">
    <location>
        <begin position="1"/>
        <end position="17"/>
    </location>
</feature>
<gene>
    <name evidence="7" type="ORF">N7509_005419</name>
</gene>
<dbReference type="OrthoDB" id="9970295at2759"/>
<comment type="caution">
    <text evidence="7">The sequence shown here is derived from an EMBL/GenBank/DDBJ whole genome shotgun (WGS) entry which is preliminary data.</text>
</comment>
<evidence type="ECO:0000313" key="7">
    <source>
        <dbReference type="EMBL" id="KAJ5397306.1"/>
    </source>
</evidence>
<evidence type="ECO:0000256" key="5">
    <source>
        <dbReference type="RuleBase" id="RU361187"/>
    </source>
</evidence>
<reference evidence="7" key="2">
    <citation type="journal article" date="2023" name="IMA Fungus">
        <title>Comparative genomic study of the Penicillium genus elucidates a diverse pangenome and 15 lateral gene transfer events.</title>
        <authorList>
            <person name="Petersen C."/>
            <person name="Sorensen T."/>
            <person name="Nielsen M.R."/>
            <person name="Sondergaard T.E."/>
            <person name="Sorensen J.L."/>
            <person name="Fitzpatrick D.A."/>
            <person name="Frisvad J.C."/>
            <person name="Nielsen K.L."/>
        </authorList>
    </citation>
    <scope>NUCLEOTIDE SEQUENCE</scope>
    <source>
        <strain evidence="7">IBT 29677</strain>
    </source>
</reference>
<dbReference type="RefSeq" id="XP_056489358.1">
    <property type="nucleotide sequence ID" value="XM_056630056.1"/>
</dbReference>
<evidence type="ECO:0000256" key="6">
    <source>
        <dbReference type="SAM" id="SignalP"/>
    </source>
</evidence>
<comment type="similarity">
    <text evidence="1 5">Belongs to the glycosyl hydrolase 43 family.</text>
</comment>
<dbReference type="AlphaFoldDB" id="A0A9X0BA08"/>
<accession>A0A9X0BA08</accession>
<dbReference type="InterPro" id="IPR023296">
    <property type="entry name" value="Glyco_hydro_beta-prop_sf"/>
</dbReference>
<dbReference type="InterPro" id="IPR006710">
    <property type="entry name" value="Glyco_hydro_43"/>
</dbReference>
<dbReference type="GO" id="GO:0005975">
    <property type="term" value="P:carbohydrate metabolic process"/>
    <property type="evidence" value="ECO:0007669"/>
    <property type="project" value="InterPro"/>
</dbReference>
<evidence type="ECO:0000313" key="8">
    <source>
        <dbReference type="Proteomes" id="UP001147747"/>
    </source>
</evidence>
<organism evidence="7 8">
    <name type="scientific">Penicillium cosmopolitanum</name>
    <dbReference type="NCBI Taxonomy" id="1131564"/>
    <lineage>
        <taxon>Eukaryota</taxon>
        <taxon>Fungi</taxon>
        <taxon>Dikarya</taxon>
        <taxon>Ascomycota</taxon>
        <taxon>Pezizomycotina</taxon>
        <taxon>Eurotiomycetes</taxon>
        <taxon>Eurotiomycetidae</taxon>
        <taxon>Eurotiales</taxon>
        <taxon>Aspergillaceae</taxon>
        <taxon>Penicillium</taxon>
    </lineage>
</organism>
<keyword evidence="8" id="KW-1185">Reference proteome</keyword>
<protein>
    <submittedName>
        <fullName evidence="7">Carbohydrate-binding module family 35 protein</fullName>
    </submittedName>
</protein>
<dbReference type="EMBL" id="JAPZBU010000006">
    <property type="protein sequence ID" value="KAJ5397306.1"/>
    <property type="molecule type" value="Genomic_DNA"/>
</dbReference>
<evidence type="ECO:0000256" key="3">
    <source>
        <dbReference type="ARBA" id="ARBA00022801"/>
    </source>
</evidence>
<reference evidence="7" key="1">
    <citation type="submission" date="2022-12" db="EMBL/GenBank/DDBJ databases">
        <authorList>
            <person name="Petersen C."/>
        </authorList>
    </citation>
    <scope>NUCLEOTIDE SEQUENCE</scope>
    <source>
        <strain evidence="7">IBT 29677</strain>
    </source>
</reference>
<keyword evidence="4 5" id="KW-0326">Glycosidase</keyword>
<dbReference type="CDD" id="cd18821">
    <property type="entry name" value="GH43_Pc3Gal43A-like"/>
    <property type="match status" value="1"/>
</dbReference>
<dbReference type="Gene3D" id="2.60.120.260">
    <property type="entry name" value="Galactose-binding domain-like"/>
    <property type="match status" value="1"/>
</dbReference>
<dbReference type="PANTHER" id="PTHR22925:SF3">
    <property type="entry name" value="GLYCOSYL HYDROLASE FAMILY PROTEIN 43"/>
    <property type="match status" value="1"/>
</dbReference>
<dbReference type="PANTHER" id="PTHR22925">
    <property type="entry name" value="GLYCOSYL HYDROLASE 43 FAMILY MEMBER"/>
    <property type="match status" value="1"/>
</dbReference>
<dbReference type="Proteomes" id="UP001147747">
    <property type="component" value="Unassembled WGS sequence"/>
</dbReference>
<evidence type="ECO:0000256" key="4">
    <source>
        <dbReference type="ARBA" id="ARBA00023295"/>
    </source>
</evidence>
<feature type="chain" id="PRO_5040746255" evidence="6">
    <location>
        <begin position="18"/>
        <end position="449"/>
    </location>
</feature>
<proteinExistence type="inferred from homology"/>
<name>A0A9X0BA08_9EURO</name>
<dbReference type="SUPFAM" id="SSF75005">
    <property type="entry name" value="Arabinanase/levansucrase/invertase"/>
    <property type="match status" value="1"/>
</dbReference>
<dbReference type="GO" id="GO:0004553">
    <property type="term" value="F:hydrolase activity, hydrolyzing O-glycosyl compounds"/>
    <property type="evidence" value="ECO:0007669"/>
    <property type="project" value="InterPro"/>
</dbReference>
<dbReference type="Gene3D" id="2.115.10.20">
    <property type="entry name" value="Glycosyl hydrolase domain, family 43"/>
    <property type="match status" value="1"/>
</dbReference>